<feature type="domain" description="DUF6984" evidence="1">
    <location>
        <begin position="16"/>
        <end position="89"/>
    </location>
</feature>
<keyword evidence="3" id="KW-1185">Reference proteome</keyword>
<protein>
    <recommendedName>
        <fullName evidence="1">DUF6984 domain-containing protein</fullName>
    </recommendedName>
</protein>
<proteinExistence type="predicted"/>
<evidence type="ECO:0000313" key="2">
    <source>
        <dbReference type="EMBL" id="QES88569.1"/>
    </source>
</evidence>
<organism evidence="2 3">
    <name type="scientific">Rhizosphaericola mali</name>
    <dbReference type="NCBI Taxonomy" id="2545455"/>
    <lineage>
        <taxon>Bacteria</taxon>
        <taxon>Pseudomonadati</taxon>
        <taxon>Bacteroidota</taxon>
        <taxon>Chitinophagia</taxon>
        <taxon>Chitinophagales</taxon>
        <taxon>Chitinophagaceae</taxon>
        <taxon>Rhizosphaericola</taxon>
    </lineage>
</organism>
<dbReference type="InterPro" id="IPR054253">
    <property type="entry name" value="DUF6984"/>
</dbReference>
<dbReference type="Proteomes" id="UP000292424">
    <property type="component" value="Chromosome"/>
</dbReference>
<evidence type="ECO:0000259" key="1">
    <source>
        <dbReference type="Pfam" id="PF22480"/>
    </source>
</evidence>
<dbReference type="KEGG" id="arac:E0W69_007810"/>
<dbReference type="AlphaFoldDB" id="A0A5P2G363"/>
<gene>
    <name evidence="2" type="ORF">E0W69_007810</name>
</gene>
<dbReference type="OrthoDB" id="1050330at2"/>
<sequence>MLSNKIYDFLLNNLSFLNVKDMQDGQMGSIKFIYDNNTQKRMFSKQIEEIEFTDKDNIPILVTINIDQFGDLYEVDIWKVDFSQVINYPSC</sequence>
<name>A0A5P2G363_9BACT</name>
<evidence type="ECO:0000313" key="3">
    <source>
        <dbReference type="Proteomes" id="UP000292424"/>
    </source>
</evidence>
<reference evidence="2 3" key="1">
    <citation type="submission" date="2019-09" db="EMBL/GenBank/DDBJ databases">
        <title>Complete genome sequence of Arachidicoccus sp. B3-10 isolated from apple orchard soil.</title>
        <authorList>
            <person name="Kim H.S."/>
            <person name="Han K.-I."/>
            <person name="Suh M.K."/>
            <person name="Lee K.C."/>
            <person name="Eom M.K."/>
            <person name="Kim J.-S."/>
            <person name="Kang S.W."/>
            <person name="Sin Y."/>
            <person name="Lee J.-S."/>
        </authorList>
    </citation>
    <scope>NUCLEOTIDE SEQUENCE [LARGE SCALE GENOMIC DNA]</scope>
    <source>
        <strain evidence="2 3">B3-10</strain>
    </source>
</reference>
<dbReference type="Pfam" id="PF22480">
    <property type="entry name" value="DUF6984"/>
    <property type="match status" value="1"/>
</dbReference>
<dbReference type="EMBL" id="CP044016">
    <property type="protein sequence ID" value="QES88569.1"/>
    <property type="molecule type" value="Genomic_DNA"/>
</dbReference>
<accession>A0A5P2G363</accession>
<dbReference type="RefSeq" id="WP_131329467.1">
    <property type="nucleotide sequence ID" value="NZ_CP044016.1"/>
</dbReference>